<dbReference type="PANTHER" id="PTHR35147">
    <property type="entry name" value="CHEMORECEPTOR GLUTAMINE DEAMIDASE CHED-RELATED"/>
    <property type="match status" value="1"/>
</dbReference>
<name>A0A1G6XDN9_9RHOB</name>
<keyword evidence="1 3" id="KW-0145">Chemotaxis</keyword>
<comment type="similarity">
    <text evidence="3">Belongs to the CheD family.</text>
</comment>
<dbReference type="HAMAP" id="MF_01440">
    <property type="entry name" value="CheD"/>
    <property type="match status" value="1"/>
</dbReference>
<evidence type="ECO:0000256" key="1">
    <source>
        <dbReference type="ARBA" id="ARBA00022500"/>
    </source>
</evidence>
<dbReference type="AlphaFoldDB" id="A0A1G6XDN9"/>
<comment type="function">
    <text evidence="3">Probably deamidates glutamine residues to glutamate on methyl-accepting chemotaxis receptors (MCPs), playing an important role in chemotaxis.</text>
</comment>
<proteinExistence type="inferred from homology"/>
<dbReference type="EMBL" id="FNAH01000002">
    <property type="protein sequence ID" value="SDD76329.1"/>
    <property type="molecule type" value="Genomic_DNA"/>
</dbReference>
<keyword evidence="5" id="KW-1185">Reference proteome</keyword>
<dbReference type="GO" id="GO:0006935">
    <property type="term" value="P:chemotaxis"/>
    <property type="evidence" value="ECO:0007669"/>
    <property type="project" value="UniProtKB-UniRule"/>
</dbReference>
<dbReference type="InterPro" id="IPR005659">
    <property type="entry name" value="Chemorcpt_Glu_NH3ase_CheD"/>
</dbReference>
<evidence type="ECO:0000313" key="4">
    <source>
        <dbReference type="EMBL" id="SDD76329.1"/>
    </source>
</evidence>
<dbReference type="Pfam" id="PF03975">
    <property type="entry name" value="CheD"/>
    <property type="match status" value="1"/>
</dbReference>
<dbReference type="SUPFAM" id="SSF64438">
    <property type="entry name" value="CNF1/YfiH-like putative cysteine hydrolases"/>
    <property type="match status" value="1"/>
</dbReference>
<sequence length="169" mass="17855">MNAPRIQVVQGAFHVASGPGDCLLVTVLGSCVSVCLFDPVARVAGMNHFLLASGGAEAGDSARYGVNAMELLINGLQKRGAERARLRAEVYGGATMVPGLCNVGAANARFAVEFLRNETIYLRHASTGGHRARRVTLRSSTGLAREEFIDRVVLTGPPPPVEAGHVDLF</sequence>
<comment type="catalytic activity">
    <reaction evidence="3">
        <text>L-glutaminyl-[protein] + H2O = L-glutamyl-[protein] + NH4(+)</text>
        <dbReference type="Rhea" id="RHEA:16441"/>
        <dbReference type="Rhea" id="RHEA-COMP:10207"/>
        <dbReference type="Rhea" id="RHEA-COMP:10208"/>
        <dbReference type="ChEBI" id="CHEBI:15377"/>
        <dbReference type="ChEBI" id="CHEBI:28938"/>
        <dbReference type="ChEBI" id="CHEBI:29973"/>
        <dbReference type="ChEBI" id="CHEBI:30011"/>
        <dbReference type="EC" id="3.5.1.44"/>
    </reaction>
</comment>
<dbReference type="CDD" id="cd16352">
    <property type="entry name" value="CheD"/>
    <property type="match status" value="1"/>
</dbReference>
<protein>
    <recommendedName>
        <fullName evidence="3">Probable chemoreceptor glutamine deamidase CheD</fullName>
        <ecNumber evidence="3">3.5.1.44</ecNumber>
    </recommendedName>
</protein>
<dbReference type="InterPro" id="IPR038592">
    <property type="entry name" value="CheD-like_sf"/>
</dbReference>
<dbReference type="EC" id="3.5.1.44" evidence="3"/>
<evidence type="ECO:0000313" key="5">
    <source>
        <dbReference type="Proteomes" id="UP000199344"/>
    </source>
</evidence>
<reference evidence="4 5" key="1">
    <citation type="submission" date="2016-10" db="EMBL/GenBank/DDBJ databases">
        <authorList>
            <person name="de Groot N.N."/>
        </authorList>
    </citation>
    <scope>NUCLEOTIDE SEQUENCE [LARGE SCALE GENOMIC DNA]</scope>
    <source>
        <strain evidence="4 5">DSM 22220</strain>
    </source>
</reference>
<dbReference type="Gene3D" id="3.30.1330.200">
    <property type="match status" value="1"/>
</dbReference>
<dbReference type="Proteomes" id="UP000199344">
    <property type="component" value="Unassembled WGS sequence"/>
</dbReference>
<accession>A0A1G6XDN9</accession>
<evidence type="ECO:0000256" key="3">
    <source>
        <dbReference type="HAMAP-Rule" id="MF_01440"/>
    </source>
</evidence>
<dbReference type="GO" id="GO:0050568">
    <property type="term" value="F:protein-glutamine glutaminase activity"/>
    <property type="evidence" value="ECO:0007669"/>
    <property type="project" value="UniProtKB-UniRule"/>
</dbReference>
<dbReference type="OrthoDB" id="9807202at2"/>
<dbReference type="RefSeq" id="WP_090521573.1">
    <property type="nucleotide sequence ID" value="NZ_FNAH01000002.1"/>
</dbReference>
<dbReference type="PANTHER" id="PTHR35147:SF3">
    <property type="entry name" value="CHEMORECEPTOR GLUTAMINE DEAMIDASE CHED 1-RELATED"/>
    <property type="match status" value="1"/>
</dbReference>
<dbReference type="STRING" id="591205.SAMN05421538_102376"/>
<gene>
    <name evidence="3" type="primary">cheD</name>
    <name evidence="4" type="ORF">SAMN05421538_102376</name>
</gene>
<keyword evidence="2 3" id="KW-0378">Hydrolase</keyword>
<evidence type="ECO:0000256" key="2">
    <source>
        <dbReference type="ARBA" id="ARBA00022801"/>
    </source>
</evidence>
<dbReference type="InterPro" id="IPR011324">
    <property type="entry name" value="Cytotoxic_necrot_fac-like_cat"/>
</dbReference>
<organism evidence="4 5">
    <name type="scientific">Paracoccus isoporae</name>
    <dbReference type="NCBI Taxonomy" id="591205"/>
    <lineage>
        <taxon>Bacteria</taxon>
        <taxon>Pseudomonadati</taxon>
        <taxon>Pseudomonadota</taxon>
        <taxon>Alphaproteobacteria</taxon>
        <taxon>Rhodobacterales</taxon>
        <taxon>Paracoccaceae</taxon>
        <taxon>Paracoccus</taxon>
    </lineage>
</organism>